<dbReference type="GO" id="GO:0005634">
    <property type="term" value="C:nucleus"/>
    <property type="evidence" value="ECO:0007669"/>
    <property type="project" value="UniProtKB-SubCell"/>
</dbReference>
<dbReference type="GO" id="GO:0003677">
    <property type="term" value="F:DNA binding"/>
    <property type="evidence" value="ECO:0007669"/>
    <property type="project" value="UniProtKB-KW"/>
</dbReference>
<accession>A0AAN8N0Y4</accession>
<sequence length="218" mass="24743">MPQKRKDRAPETIPMMGVDEKMCPRKKRQYETRSQGLMKKAHELAILTESTVHVYISVPGMPGKYQVFLSDFDDQSGSLNLDIQLSKEKIHGEIKCPNDFLTVRQRGDLEFSQSRESRAQDEKYLKVPRNLETNQGNCPGGQEDLIKSDSQAEVVSTMDPAANQQIAQVVQGGNEEDEAGRSIKFPKFELELDRTFGIDIKIPFDKKHCFPTLNLNVQ</sequence>
<evidence type="ECO:0000313" key="7">
    <source>
        <dbReference type="EMBL" id="KAK6357231.1"/>
    </source>
</evidence>
<dbReference type="InterPro" id="IPR002100">
    <property type="entry name" value="TF_MADSbox"/>
</dbReference>
<protein>
    <recommendedName>
        <fullName evidence="6">MADS-box domain-containing protein</fullName>
    </recommendedName>
</protein>
<organism evidence="7 8">
    <name type="scientific">Orbilia javanica</name>
    <dbReference type="NCBI Taxonomy" id="47235"/>
    <lineage>
        <taxon>Eukaryota</taxon>
        <taxon>Fungi</taxon>
        <taxon>Dikarya</taxon>
        <taxon>Ascomycota</taxon>
        <taxon>Pezizomycotina</taxon>
        <taxon>Orbiliomycetes</taxon>
        <taxon>Orbiliales</taxon>
        <taxon>Orbiliaceae</taxon>
        <taxon>Orbilia</taxon>
    </lineage>
</organism>
<dbReference type="GO" id="GO:0045944">
    <property type="term" value="P:positive regulation of transcription by RNA polymerase II"/>
    <property type="evidence" value="ECO:0007669"/>
    <property type="project" value="UniProtKB-ARBA"/>
</dbReference>
<keyword evidence="5" id="KW-0539">Nucleus</keyword>
<name>A0AAN8N0Y4_9PEZI</name>
<dbReference type="PROSITE" id="PS50066">
    <property type="entry name" value="MADS_BOX_2"/>
    <property type="match status" value="1"/>
</dbReference>
<evidence type="ECO:0000259" key="6">
    <source>
        <dbReference type="PROSITE" id="PS50066"/>
    </source>
</evidence>
<keyword evidence="3" id="KW-0238">DNA-binding</keyword>
<comment type="caution">
    <text evidence="7">The sequence shown here is derived from an EMBL/GenBank/DDBJ whole genome shotgun (WGS) entry which is preliminary data.</text>
</comment>
<comment type="subcellular location">
    <subcellularLocation>
        <location evidence="1">Nucleus</location>
    </subcellularLocation>
</comment>
<evidence type="ECO:0000256" key="4">
    <source>
        <dbReference type="ARBA" id="ARBA00023163"/>
    </source>
</evidence>
<evidence type="ECO:0000256" key="2">
    <source>
        <dbReference type="ARBA" id="ARBA00023015"/>
    </source>
</evidence>
<keyword evidence="8" id="KW-1185">Reference proteome</keyword>
<dbReference type="InterPro" id="IPR036879">
    <property type="entry name" value="TF_MADSbox_sf"/>
</dbReference>
<proteinExistence type="predicted"/>
<evidence type="ECO:0000256" key="5">
    <source>
        <dbReference type="ARBA" id="ARBA00023242"/>
    </source>
</evidence>
<dbReference type="AlphaFoldDB" id="A0AAN8N0Y4"/>
<reference evidence="7 8" key="1">
    <citation type="submission" date="2019-10" db="EMBL/GenBank/DDBJ databases">
        <authorList>
            <person name="Palmer J.M."/>
        </authorList>
    </citation>
    <scope>NUCLEOTIDE SEQUENCE [LARGE SCALE GENOMIC DNA]</scope>
    <source>
        <strain evidence="7 8">TWF718</strain>
    </source>
</reference>
<dbReference type="Proteomes" id="UP001313282">
    <property type="component" value="Unassembled WGS sequence"/>
</dbReference>
<dbReference type="GO" id="GO:0046983">
    <property type="term" value="F:protein dimerization activity"/>
    <property type="evidence" value="ECO:0007669"/>
    <property type="project" value="InterPro"/>
</dbReference>
<evidence type="ECO:0000313" key="8">
    <source>
        <dbReference type="Proteomes" id="UP001313282"/>
    </source>
</evidence>
<dbReference type="SUPFAM" id="SSF55455">
    <property type="entry name" value="SRF-like"/>
    <property type="match status" value="1"/>
</dbReference>
<evidence type="ECO:0000256" key="1">
    <source>
        <dbReference type="ARBA" id="ARBA00004123"/>
    </source>
</evidence>
<keyword evidence="4" id="KW-0804">Transcription</keyword>
<feature type="domain" description="MADS-box" evidence="6">
    <location>
        <begin position="25"/>
        <end position="56"/>
    </location>
</feature>
<keyword evidence="2" id="KW-0805">Transcription regulation</keyword>
<gene>
    <name evidence="7" type="ORF">TWF718_001554</name>
</gene>
<dbReference type="EMBL" id="JAVHNR010000001">
    <property type="protein sequence ID" value="KAK6357231.1"/>
    <property type="molecule type" value="Genomic_DNA"/>
</dbReference>
<evidence type="ECO:0000256" key="3">
    <source>
        <dbReference type="ARBA" id="ARBA00023125"/>
    </source>
</evidence>